<keyword evidence="6" id="KW-1185">Reference proteome</keyword>
<evidence type="ECO:0000313" key="5">
    <source>
        <dbReference type="EMBL" id="THH10957.1"/>
    </source>
</evidence>
<dbReference type="PANTHER" id="PTHR21631:SF13">
    <property type="entry name" value="MITOCHONDRIAL 2-METHYLISOCITRATE LYASE ICL2"/>
    <property type="match status" value="1"/>
</dbReference>
<feature type="region of interest" description="Disordered" evidence="4">
    <location>
        <begin position="1220"/>
        <end position="1288"/>
    </location>
</feature>
<evidence type="ECO:0000313" key="6">
    <source>
        <dbReference type="Proteomes" id="UP000308199"/>
    </source>
</evidence>
<dbReference type="Proteomes" id="UP000308199">
    <property type="component" value="Unassembled WGS sequence"/>
</dbReference>
<feature type="compositionally biased region" description="Low complexity" evidence="4">
    <location>
        <begin position="589"/>
        <end position="603"/>
    </location>
</feature>
<feature type="region of interest" description="Disordered" evidence="4">
    <location>
        <begin position="1405"/>
        <end position="1435"/>
    </location>
</feature>
<proteinExistence type="inferred from homology"/>
<dbReference type="InterPro" id="IPR040442">
    <property type="entry name" value="Pyrv_kinase-like_dom_sf"/>
</dbReference>
<feature type="compositionally biased region" description="Polar residues" evidence="4">
    <location>
        <begin position="1221"/>
        <end position="1244"/>
    </location>
</feature>
<dbReference type="GO" id="GO:0046421">
    <property type="term" value="F:methylisocitrate lyase activity"/>
    <property type="evidence" value="ECO:0007669"/>
    <property type="project" value="UniProtKB-EC"/>
</dbReference>
<feature type="region of interest" description="Disordered" evidence="4">
    <location>
        <begin position="576"/>
        <end position="603"/>
    </location>
</feature>
<dbReference type="NCBIfam" id="TIGR01346">
    <property type="entry name" value="isocit_lyase"/>
    <property type="match status" value="1"/>
</dbReference>
<feature type="compositionally biased region" description="Basic residues" evidence="4">
    <location>
        <begin position="1538"/>
        <end position="1548"/>
    </location>
</feature>
<feature type="region of interest" description="Disordered" evidence="4">
    <location>
        <begin position="1316"/>
        <end position="1390"/>
    </location>
</feature>
<feature type="compositionally biased region" description="Polar residues" evidence="4">
    <location>
        <begin position="733"/>
        <end position="744"/>
    </location>
</feature>
<dbReference type="InterPro" id="IPR006254">
    <property type="entry name" value="Isocitrate_lyase"/>
</dbReference>
<feature type="compositionally biased region" description="Polar residues" evidence="4">
    <location>
        <begin position="1551"/>
        <end position="1565"/>
    </location>
</feature>
<evidence type="ECO:0000256" key="1">
    <source>
        <dbReference type="ARBA" id="ARBA00005704"/>
    </source>
</evidence>
<dbReference type="GO" id="GO:0005759">
    <property type="term" value="C:mitochondrial matrix"/>
    <property type="evidence" value="ECO:0007669"/>
    <property type="project" value="TreeGrafter"/>
</dbReference>
<dbReference type="SUPFAM" id="SSF51621">
    <property type="entry name" value="Phosphoenolpyruvate/pyruvate domain"/>
    <property type="match status" value="1"/>
</dbReference>
<dbReference type="FunFam" id="1.10.10.850:FF:000001">
    <property type="entry name" value="Isocitrate lyase"/>
    <property type="match status" value="1"/>
</dbReference>
<organism evidence="5 6">
    <name type="scientific">Phellinidium pouzarii</name>
    <dbReference type="NCBI Taxonomy" id="167371"/>
    <lineage>
        <taxon>Eukaryota</taxon>
        <taxon>Fungi</taxon>
        <taxon>Dikarya</taxon>
        <taxon>Basidiomycota</taxon>
        <taxon>Agaricomycotina</taxon>
        <taxon>Agaricomycetes</taxon>
        <taxon>Hymenochaetales</taxon>
        <taxon>Hymenochaetaceae</taxon>
        <taxon>Phellinidium</taxon>
    </lineage>
</organism>
<dbReference type="PANTHER" id="PTHR21631">
    <property type="entry name" value="ISOCITRATE LYASE/MALATE SYNTHASE"/>
    <property type="match status" value="1"/>
</dbReference>
<dbReference type="Gene3D" id="1.10.10.850">
    <property type="match status" value="1"/>
</dbReference>
<feature type="compositionally biased region" description="Low complexity" evidence="4">
    <location>
        <begin position="752"/>
        <end position="765"/>
    </location>
</feature>
<dbReference type="EMBL" id="SGPK01000023">
    <property type="protein sequence ID" value="THH10957.1"/>
    <property type="molecule type" value="Genomic_DNA"/>
</dbReference>
<feature type="region of interest" description="Disordered" evidence="4">
    <location>
        <begin position="864"/>
        <end position="898"/>
    </location>
</feature>
<comment type="caution">
    <text evidence="5">The sequence shown here is derived from an EMBL/GenBank/DDBJ whole genome shotgun (WGS) entry which is preliminary data.</text>
</comment>
<protein>
    <recommendedName>
        <fullName evidence="2">methylisocitrate lyase</fullName>
        <ecNumber evidence="2">4.1.3.30</ecNumber>
    </recommendedName>
</protein>
<comment type="similarity">
    <text evidence="1">Belongs to the isocitrate lyase/PEP mutase superfamily. Isocitrate lyase family.</text>
</comment>
<feature type="compositionally biased region" description="Polar residues" evidence="4">
    <location>
        <begin position="1378"/>
        <end position="1390"/>
    </location>
</feature>
<feature type="region of interest" description="Disordered" evidence="4">
    <location>
        <begin position="1615"/>
        <end position="1658"/>
    </location>
</feature>
<dbReference type="GO" id="GO:0019629">
    <property type="term" value="P:propionate catabolic process, 2-methylcitrate cycle"/>
    <property type="evidence" value="ECO:0007669"/>
    <property type="project" value="TreeGrafter"/>
</dbReference>
<feature type="region of interest" description="Disordered" evidence="4">
    <location>
        <begin position="1474"/>
        <end position="1571"/>
    </location>
</feature>
<dbReference type="InterPro" id="IPR039556">
    <property type="entry name" value="ICL/PEPM"/>
</dbReference>
<feature type="region of interest" description="Disordered" evidence="4">
    <location>
        <begin position="1017"/>
        <end position="1045"/>
    </location>
</feature>
<feature type="compositionally biased region" description="Polar residues" evidence="4">
    <location>
        <begin position="1502"/>
        <end position="1511"/>
    </location>
</feature>
<dbReference type="CDD" id="cd00377">
    <property type="entry name" value="ICL_PEPM"/>
    <property type="match status" value="1"/>
</dbReference>
<feature type="compositionally biased region" description="Polar residues" evidence="4">
    <location>
        <begin position="789"/>
        <end position="798"/>
    </location>
</feature>
<dbReference type="PROSITE" id="PS00161">
    <property type="entry name" value="ISOCITRATE_LYASE"/>
    <property type="match status" value="1"/>
</dbReference>
<reference evidence="5 6" key="1">
    <citation type="submission" date="2019-02" db="EMBL/GenBank/DDBJ databases">
        <title>Genome sequencing of the rare red list fungi Phellinidium pouzarii.</title>
        <authorList>
            <person name="Buettner E."/>
            <person name="Kellner H."/>
        </authorList>
    </citation>
    <scope>NUCLEOTIDE SEQUENCE [LARGE SCALE GENOMIC DNA]</scope>
    <source>
        <strain evidence="5 6">DSM 108285</strain>
    </source>
</reference>
<dbReference type="Pfam" id="PF00463">
    <property type="entry name" value="ICL"/>
    <property type="match status" value="1"/>
</dbReference>
<feature type="compositionally biased region" description="Polar residues" evidence="4">
    <location>
        <begin position="1422"/>
        <end position="1435"/>
    </location>
</feature>
<dbReference type="EC" id="4.1.3.30" evidence="2"/>
<dbReference type="GO" id="GO:0004451">
    <property type="term" value="F:isocitrate lyase activity"/>
    <property type="evidence" value="ECO:0007669"/>
    <property type="project" value="InterPro"/>
</dbReference>
<evidence type="ECO:0000256" key="4">
    <source>
        <dbReference type="SAM" id="MobiDB-lite"/>
    </source>
</evidence>
<gene>
    <name evidence="5" type="ORF">EW145_g963</name>
</gene>
<dbReference type="InterPro" id="IPR015813">
    <property type="entry name" value="Pyrv/PenolPyrv_kinase-like_dom"/>
</dbReference>
<feature type="compositionally biased region" description="Polar residues" evidence="4">
    <location>
        <begin position="1017"/>
        <end position="1039"/>
    </location>
</feature>
<keyword evidence="3" id="KW-0456">Lyase</keyword>
<feature type="compositionally biased region" description="Polar residues" evidence="4">
    <location>
        <begin position="1269"/>
        <end position="1288"/>
    </location>
</feature>
<dbReference type="InterPro" id="IPR018523">
    <property type="entry name" value="Isocitrate_lyase_ph_CS"/>
</dbReference>
<feature type="compositionally biased region" description="Low complexity" evidence="4">
    <location>
        <begin position="778"/>
        <end position="788"/>
    </location>
</feature>
<dbReference type="OrthoDB" id="4078635at2759"/>
<name>A0A4S4LGT2_9AGAM</name>
<evidence type="ECO:0000256" key="3">
    <source>
        <dbReference type="ARBA" id="ARBA00023239"/>
    </source>
</evidence>
<dbReference type="Gene3D" id="3.20.20.60">
    <property type="entry name" value="Phosphoenolpyruvate-binding domains"/>
    <property type="match status" value="1"/>
</dbReference>
<feature type="compositionally biased region" description="Polar residues" evidence="4">
    <location>
        <begin position="1332"/>
        <end position="1353"/>
    </location>
</feature>
<accession>A0A4S4LGT2</accession>
<evidence type="ECO:0000256" key="2">
    <source>
        <dbReference type="ARBA" id="ARBA00012260"/>
    </source>
</evidence>
<feature type="region of interest" description="Disordered" evidence="4">
    <location>
        <begin position="715"/>
        <end position="800"/>
    </location>
</feature>
<sequence>MRTRLSALAVLSGARAMGSSAESADFKARCDTLSNFFALPRFKDLKRPYSVADVASKQGAMPVLPLHSTFTADKLYSRLSKAADEGTPVHTMGAIDPVQMSQMVMNQEVVYISGWACSSVLTTGNNEVGPDFGDYPYTTVPNQVHRIFRAQQLHDRKHYDERMSASPEQRAKMPYVDYLRPIIADADTGHGGLSAVMKLTKLFAESGAAAIHMEDQLHGGKKCGHLGGKVLVPTSTHVSRLVAARFQLDMLHSTMLLIARSDAESGKLISSTVDINDHEFIVGTTTPGTALADDIAEAEMRGATGGELEFIEKTWMSKHDMCTFNQAVEKAITSSSKFSDKESAFKDYLSVAEGKSNAHARVIAKDMLGEEVFWNWDLPRTREGYYHFTGGVEAAIKRAKIFAPYADLLWVETSTPNLSTAQYFSGKIKESYPGKWFVYNLSPSFNWAKFGFSDEDLKSFVWDLGKEGFVLQLISLAGLHCNAVSWAELSRRFNEDGMLAYIQLVQQKERELGVDILTHQKWGEYVSPFTAPAMPNLRTQGSAAYKPVVADSIRIPRSPLPPRKLAGLANALGVSTPLPASTKEHTTSDSRSATPSSTAARPSTTKYFIHAIPPRHFPHESRKDPQAFSAFLRGSLVPLHATLQAQLSAISREFQLPTAHGLVLYLSSDLESNKGTTGPSGKGPRINDEVWKWLWMKITEEQPLMHGVGLGLMSGASSPAPSERPSLLRKFPSSPQLNSVSSTGGMPLFPLTSSSSISTSTSTSTLPQRKESKEDSSPLEQSSSSTFSTPALDTLPTTSSDLDSRLLPGLGSSSLIPVLAKVEFDIDRKVGTWYEAWSRSRKNNQKRKIRKVDPQGKLRLRITIKNKNGSASPLSSSSNDEDEGYKRLSESPDITNPRDVLTTRVSSRDDPLVDVFGTDGETWSGLSGGTSRGDIALDGATLSALADSESNDPRLHVSDKDEVIKLWNDRGQPQLDGSSLKAGQHGMHKPIPPPLHIAAHRMDVEINVATATPSPYTANFSDNSTTRLPYLEDSQSSGENPMYKDKRVGGIYDDVDLDLNADFDMDDHRASQLRIRQELDVLERNLAQFSPRVLKSVELSPELTLPTSPLLRSAPAEKPSFISRSHHVVTPSVQMASNERGTKRVVTKIQHLHAARPSIMEMEDETASGPLMARQLYTVEDTDRIDTAGNSVDGSSTHGIHELAQVAWPAVPYTALASLSEDGSMSPKSLSSNPNPERVTNSPPKLTLNEKTNRSSKSPSDKRKDSLSVSSIFSGRSSPRNVSESQARYKQYEEEAGFYSEEVNLQPSLSRRAEVSESPVLPLSPDPFGRFPSSTPGESNAVTAPPQRTSSLAKQVADDGRRSHKAPSSRFSMDSVGEDSTSSTNLKVNNRTALMSMKSIKKLWRNKNKSSVSGHSPLASPDPSTMPSRPPSSAMSLQLTDVDMSLTLSPSISYSQTASSRVSAASMRVVYGQVQKSAKPSRPDSGLDPFYFDQDAQHPTRRSPSPQSQYQFPGPRAPSVSARAQMAPSTGGPEKRRSISRKSLAKRKSGSEFSSQTESTGSMSVSEPRRRRPSILDTVGLMQGSVSSVNGPSPSVPELPAEYRLSQATRAQARVSVSASGTLHLTEEKRVSSTSPMRRKPAPQSSTDSSQESTDPLRTPVSASALMSFPQGIRMRICIALLLSALDHTLAFAEPELRVHSSPAHIGYAIFAVSLLPVLIQPHALFQLRPDFPLAMSSIHETFLTARPEDVLHACIAYNRPEMLALDSLIRLQSSKHLSPRTRNSSPLFSLPPEILLRVREDLHACLRDAIAEDTAMALREYEASLVEGICPDCYWWNVDVYGPDVWTWVENGYCGACNCVVTGDSDPRVFSAVKQRTTRTYEGLRICSRAIWLRAYVSRTHLHGARTPDFLRDNLAEFGCRHRLSTPQCAEPIENVPFALKKAQKYTPPCDFGPLIVISQSEERSAAEDSKITIQRLKRELGITSYVDDEPSIAFESSSSTNYVDLVYKRNACEMHFRTQRSAACNCIDCLRSIFATPSSLATYALAKSGDPSRISRLFPSNAVLAGLLCAASAAYFVARVVS</sequence>
<feature type="compositionally biased region" description="Low complexity" evidence="4">
    <location>
        <begin position="1643"/>
        <end position="1656"/>
    </location>
</feature>